<dbReference type="Gene3D" id="3.30.160.60">
    <property type="entry name" value="Classic Zinc Finger"/>
    <property type="match status" value="4"/>
</dbReference>
<evidence type="ECO:0000256" key="5">
    <source>
        <dbReference type="ARBA" id="ARBA00022771"/>
    </source>
</evidence>
<evidence type="ECO:0000256" key="6">
    <source>
        <dbReference type="ARBA" id="ARBA00022833"/>
    </source>
</evidence>
<dbReference type="GO" id="GO:0045893">
    <property type="term" value="P:positive regulation of DNA-templated transcription"/>
    <property type="evidence" value="ECO:0007669"/>
    <property type="project" value="UniProtKB-ARBA"/>
</dbReference>
<dbReference type="Pfam" id="PF00096">
    <property type="entry name" value="zf-C2H2"/>
    <property type="match status" value="1"/>
</dbReference>
<accession>A0A8C5S2K8</accession>
<dbReference type="PROSITE" id="PS50157">
    <property type="entry name" value="ZINC_FINGER_C2H2_2"/>
    <property type="match status" value="3"/>
</dbReference>
<feature type="domain" description="C2H2-type" evidence="11">
    <location>
        <begin position="234"/>
        <end position="261"/>
    </location>
</feature>
<evidence type="ECO:0000259" key="11">
    <source>
        <dbReference type="PROSITE" id="PS50157"/>
    </source>
</evidence>
<dbReference type="SUPFAM" id="SSF57667">
    <property type="entry name" value="beta-beta-alpha zinc fingers"/>
    <property type="match status" value="2"/>
</dbReference>
<dbReference type="FunFam" id="3.30.160.60:FF:001954">
    <property type="entry name" value="Zinc finger protein 787"/>
    <property type="match status" value="1"/>
</dbReference>
<proteinExistence type="inferred from homology"/>
<keyword evidence="8" id="KW-0539">Nucleus</keyword>
<evidence type="ECO:0000313" key="13">
    <source>
        <dbReference type="Proteomes" id="UP000694406"/>
    </source>
</evidence>
<evidence type="ECO:0000256" key="2">
    <source>
        <dbReference type="ARBA" id="ARBA00006991"/>
    </source>
</evidence>
<reference evidence="12" key="2">
    <citation type="submission" date="2025-09" db="UniProtKB">
        <authorList>
            <consortium name="Ensembl"/>
        </authorList>
    </citation>
    <scope>IDENTIFICATION</scope>
</reference>
<dbReference type="GO" id="GO:0008270">
    <property type="term" value="F:zinc ion binding"/>
    <property type="evidence" value="ECO:0007669"/>
    <property type="project" value="UniProtKB-KW"/>
</dbReference>
<organism evidence="12 13">
    <name type="scientific">Laticauda laticaudata</name>
    <name type="common">Blue-ringed sea krait</name>
    <name type="synonym">Blue-lipped sea krait</name>
    <dbReference type="NCBI Taxonomy" id="8630"/>
    <lineage>
        <taxon>Eukaryota</taxon>
        <taxon>Metazoa</taxon>
        <taxon>Chordata</taxon>
        <taxon>Craniata</taxon>
        <taxon>Vertebrata</taxon>
        <taxon>Euteleostomi</taxon>
        <taxon>Lepidosauria</taxon>
        <taxon>Squamata</taxon>
        <taxon>Bifurcata</taxon>
        <taxon>Unidentata</taxon>
        <taxon>Episquamata</taxon>
        <taxon>Toxicofera</taxon>
        <taxon>Serpentes</taxon>
        <taxon>Colubroidea</taxon>
        <taxon>Elapidae</taxon>
        <taxon>Laticaudinae</taxon>
        <taxon>Laticauda</taxon>
    </lineage>
</organism>
<feature type="region of interest" description="Disordered" evidence="10">
    <location>
        <begin position="280"/>
        <end position="336"/>
    </location>
</feature>
<feature type="compositionally biased region" description="Basic and acidic residues" evidence="10">
    <location>
        <begin position="118"/>
        <end position="137"/>
    </location>
</feature>
<dbReference type="PANTHER" id="PTHR16515:SF58">
    <property type="entry name" value="ZINC FINGER PROTEIN 22"/>
    <property type="match status" value="1"/>
</dbReference>
<evidence type="ECO:0000256" key="3">
    <source>
        <dbReference type="ARBA" id="ARBA00022723"/>
    </source>
</evidence>
<evidence type="ECO:0000313" key="12">
    <source>
        <dbReference type="Ensembl" id="ENSLLTP00000010504.1"/>
    </source>
</evidence>
<evidence type="ECO:0000256" key="4">
    <source>
        <dbReference type="ARBA" id="ARBA00022737"/>
    </source>
</evidence>
<feature type="compositionally biased region" description="Basic and acidic residues" evidence="10">
    <location>
        <begin position="326"/>
        <end position="336"/>
    </location>
</feature>
<dbReference type="GO" id="GO:0005694">
    <property type="term" value="C:chromosome"/>
    <property type="evidence" value="ECO:0007669"/>
    <property type="project" value="UniProtKB-ARBA"/>
</dbReference>
<dbReference type="FunFam" id="3.30.160.60:FF:001119">
    <property type="entry name" value="zinc finger protein 408"/>
    <property type="match status" value="1"/>
</dbReference>
<evidence type="ECO:0000256" key="7">
    <source>
        <dbReference type="ARBA" id="ARBA00023125"/>
    </source>
</evidence>
<dbReference type="AlphaFoldDB" id="A0A8C5S2K8"/>
<name>A0A8C5S2K8_LATLA</name>
<feature type="region of interest" description="Disordered" evidence="10">
    <location>
        <begin position="1"/>
        <end position="25"/>
    </location>
</feature>
<sequence>LLPPNRKPTNQNAEPESTQQRDQKFSSANLAIKVEMEEEGCKPREQQLKPIHISLQKEFTSALIEKATTCKQSNMPLFSQHDRRYHYQLELNPVSSMEKLEQCPQRVEDSYQHTSMRSQEEKHIRSEQRVEISDKGTGDNLNDLGETRNNSPEYEKTLTNPNSLNRFPVCNTEEEWYECSHCGKGFNKAKYWKQHQKIHSGEKPYKCSHCGKCFNHLAGILKRHQRTHTGERPYKCSQCGKGFNRLGTLKKHQRIHTGEKPFKCSQCQKCFNERGNLKSSGKAKNKLNRKFWKSRNGPASGDSPEPVRGCFHPLIEAQGRLPDSGEGEKRPSQKFW</sequence>
<dbReference type="SMART" id="SM00355">
    <property type="entry name" value="ZnF_C2H2"/>
    <property type="match status" value="3"/>
</dbReference>
<reference evidence="12" key="1">
    <citation type="submission" date="2025-08" db="UniProtKB">
        <authorList>
            <consortium name="Ensembl"/>
        </authorList>
    </citation>
    <scope>IDENTIFICATION</scope>
</reference>
<evidence type="ECO:0000256" key="9">
    <source>
        <dbReference type="PROSITE-ProRule" id="PRU00042"/>
    </source>
</evidence>
<dbReference type="GeneTree" id="ENSGT01150000286939"/>
<keyword evidence="7" id="KW-0238">DNA-binding</keyword>
<dbReference type="InterPro" id="IPR013087">
    <property type="entry name" value="Znf_C2H2_type"/>
</dbReference>
<protein>
    <recommendedName>
        <fullName evidence="11">C2H2-type domain-containing protein</fullName>
    </recommendedName>
</protein>
<dbReference type="GO" id="GO:0043565">
    <property type="term" value="F:sequence-specific DNA binding"/>
    <property type="evidence" value="ECO:0007669"/>
    <property type="project" value="UniProtKB-ARBA"/>
</dbReference>
<evidence type="ECO:0000256" key="1">
    <source>
        <dbReference type="ARBA" id="ARBA00004123"/>
    </source>
</evidence>
<dbReference type="InterPro" id="IPR050331">
    <property type="entry name" value="Zinc_finger"/>
</dbReference>
<dbReference type="FunFam" id="3.30.160.60:FF:001732">
    <property type="entry name" value="Zgc:162936"/>
    <property type="match status" value="1"/>
</dbReference>
<dbReference type="PROSITE" id="PS00028">
    <property type="entry name" value="ZINC_FINGER_C2H2_1"/>
    <property type="match status" value="2"/>
</dbReference>
<keyword evidence="6" id="KW-0862">Zinc</keyword>
<keyword evidence="4" id="KW-0677">Repeat</keyword>
<feature type="compositionally biased region" description="Basic residues" evidence="10">
    <location>
        <begin position="281"/>
        <end position="293"/>
    </location>
</feature>
<dbReference type="Proteomes" id="UP000694406">
    <property type="component" value="Unplaced"/>
</dbReference>
<feature type="domain" description="C2H2-type" evidence="11">
    <location>
        <begin position="205"/>
        <end position="233"/>
    </location>
</feature>
<keyword evidence="5 9" id="KW-0863">Zinc-finger</keyword>
<dbReference type="PANTHER" id="PTHR16515">
    <property type="entry name" value="PR DOMAIN ZINC FINGER PROTEIN"/>
    <property type="match status" value="1"/>
</dbReference>
<evidence type="ECO:0000256" key="8">
    <source>
        <dbReference type="ARBA" id="ARBA00023242"/>
    </source>
</evidence>
<comment type="subcellular location">
    <subcellularLocation>
        <location evidence="1">Nucleus</location>
    </subcellularLocation>
</comment>
<feature type="compositionally biased region" description="Polar residues" evidence="10">
    <location>
        <begin position="7"/>
        <end position="18"/>
    </location>
</feature>
<feature type="compositionally biased region" description="Polar residues" evidence="10">
    <location>
        <begin position="147"/>
        <end position="158"/>
    </location>
</feature>
<feature type="domain" description="C2H2-type" evidence="11">
    <location>
        <begin position="177"/>
        <end position="204"/>
    </location>
</feature>
<dbReference type="FunFam" id="3.30.160.60:FF:001498">
    <property type="entry name" value="Zinc finger protein 404"/>
    <property type="match status" value="1"/>
</dbReference>
<evidence type="ECO:0000256" key="10">
    <source>
        <dbReference type="SAM" id="MobiDB-lite"/>
    </source>
</evidence>
<feature type="region of interest" description="Disordered" evidence="10">
    <location>
        <begin position="111"/>
        <end position="158"/>
    </location>
</feature>
<keyword evidence="13" id="KW-1185">Reference proteome</keyword>
<dbReference type="Ensembl" id="ENSLLTT00000010894.1">
    <property type="protein sequence ID" value="ENSLLTP00000010504.1"/>
    <property type="gene ID" value="ENSLLTG00000007996.1"/>
</dbReference>
<keyword evidence="3" id="KW-0479">Metal-binding</keyword>
<comment type="similarity">
    <text evidence="2">Belongs to the krueppel C2H2-type zinc-finger protein family.</text>
</comment>
<dbReference type="GO" id="GO:0005634">
    <property type="term" value="C:nucleus"/>
    <property type="evidence" value="ECO:0007669"/>
    <property type="project" value="UniProtKB-SubCell"/>
</dbReference>
<dbReference type="InterPro" id="IPR036236">
    <property type="entry name" value="Znf_C2H2_sf"/>
</dbReference>
<dbReference type="Pfam" id="PF13465">
    <property type="entry name" value="zf-H2C2_2"/>
    <property type="match status" value="1"/>
</dbReference>